<dbReference type="InterPro" id="IPR011050">
    <property type="entry name" value="Pectin_lyase_fold/virulence"/>
</dbReference>
<protein>
    <recommendedName>
        <fullName evidence="1">Rhamnogalacturonase A/B/Epimerase-like pectate lyase domain-containing protein</fullName>
    </recommendedName>
</protein>
<keyword evidence="3" id="KW-1185">Reference proteome</keyword>
<dbReference type="InterPro" id="IPR012334">
    <property type="entry name" value="Pectin_lyas_fold"/>
</dbReference>
<accession>A0ABT2UHX6</accession>
<dbReference type="Pfam" id="PF12708">
    <property type="entry name" value="Pect-lyase_RHGA_epim"/>
    <property type="match status" value="1"/>
</dbReference>
<dbReference type="EMBL" id="JAOQIO010000077">
    <property type="protein sequence ID" value="MCU6794234.1"/>
    <property type="molecule type" value="Genomic_DNA"/>
</dbReference>
<proteinExistence type="predicted"/>
<dbReference type="Proteomes" id="UP001652445">
    <property type="component" value="Unassembled WGS sequence"/>
</dbReference>
<name>A0ABT2UHX6_9BACL</name>
<dbReference type="Gene3D" id="2.160.20.10">
    <property type="entry name" value="Single-stranded right-handed beta-helix, Pectin lyase-like"/>
    <property type="match status" value="2"/>
</dbReference>
<dbReference type="InterPro" id="IPR024535">
    <property type="entry name" value="RHGA/B-epi-like_pectate_lyase"/>
</dbReference>
<dbReference type="RefSeq" id="WP_262685411.1">
    <property type="nucleotide sequence ID" value="NZ_JAOQIO010000077.1"/>
</dbReference>
<sequence length="614" mass="64854">MSNSVTINNIKDYGAVGNGSTDDTAAFTKAVASLPSGGILYLPIGTYLVTNLVLVKNNLTIRAEKGAKITSSIVPSASDVAIMKITGNNLVISDLEIAYTGIATAKLGGKARNGLQVHGNNIYIENVEVHNTTWAGIATGGVDTSNVTILNCNCHHNGMAGISTGNTADPKTSGYPTEINVLGGSYNSNGNPSFNTFDGYGMTLDVITAKVIGVTANYNFGRGIDSHYCLKSLQISNNYCEGNGLVTDGSKDTIGIQVTRTGRNVVISNNVVKDMKYLECVGILVGGDASYPTNGIGNVVITGNSIENIKNAGIFVRGYKTDRVVITDNILRDTLGLFVQPNTPADANAHIKNLLISNNINTNTGGDAYLQIGGQKNGDFITVTGNVSDSLSLAFYTKHKGSFQIKDNKLLQPITLSCPASTGNVDGNLFELLNYTGSTGMVLNEDYYKGSFRGNTILNSPGSGIEICNGTYDVANNTIINPSRSGSGRGNGILVIDGTPKITNNYISSTDGKMAVGVRIDIYNRGLLINGNTIEHSTDNTLGYRNTAGKIYAEYLVDPTMKQFQMGYTAAPTDKLGWKVGDLVYHKSPTTNVGWMCVSSASGSGTWANMTGKA</sequence>
<feature type="domain" description="Rhamnogalacturonase A/B/Epimerase-like pectate lyase" evidence="1">
    <location>
        <begin position="9"/>
        <end position="61"/>
    </location>
</feature>
<evidence type="ECO:0000259" key="1">
    <source>
        <dbReference type="Pfam" id="PF12708"/>
    </source>
</evidence>
<comment type="caution">
    <text evidence="2">The sequence shown here is derived from an EMBL/GenBank/DDBJ whole genome shotgun (WGS) entry which is preliminary data.</text>
</comment>
<evidence type="ECO:0000313" key="3">
    <source>
        <dbReference type="Proteomes" id="UP001652445"/>
    </source>
</evidence>
<gene>
    <name evidence="2" type="ORF">OB236_19185</name>
</gene>
<evidence type="ECO:0000313" key="2">
    <source>
        <dbReference type="EMBL" id="MCU6794234.1"/>
    </source>
</evidence>
<dbReference type="InterPro" id="IPR006626">
    <property type="entry name" value="PbH1"/>
</dbReference>
<organism evidence="2 3">
    <name type="scientific">Paenibacillus baimaensis</name>
    <dbReference type="NCBI Taxonomy" id="2982185"/>
    <lineage>
        <taxon>Bacteria</taxon>
        <taxon>Bacillati</taxon>
        <taxon>Bacillota</taxon>
        <taxon>Bacilli</taxon>
        <taxon>Bacillales</taxon>
        <taxon>Paenibacillaceae</taxon>
        <taxon>Paenibacillus</taxon>
    </lineage>
</organism>
<dbReference type="SMART" id="SM00710">
    <property type="entry name" value="PbH1"/>
    <property type="match status" value="10"/>
</dbReference>
<dbReference type="SUPFAM" id="SSF51126">
    <property type="entry name" value="Pectin lyase-like"/>
    <property type="match status" value="2"/>
</dbReference>
<reference evidence="2 3" key="1">
    <citation type="submission" date="2022-09" db="EMBL/GenBank/DDBJ databases">
        <authorList>
            <person name="Han X.L."/>
            <person name="Wang Q."/>
            <person name="Lu T."/>
        </authorList>
    </citation>
    <scope>NUCLEOTIDE SEQUENCE [LARGE SCALE GENOMIC DNA]</scope>
    <source>
        <strain evidence="2 3">WQ 127069</strain>
    </source>
</reference>